<keyword evidence="2" id="KW-1185">Reference proteome</keyword>
<proteinExistence type="predicted"/>
<dbReference type="AlphaFoldDB" id="A0A9P4GL62"/>
<dbReference type="RefSeq" id="XP_040789669.1">
    <property type="nucleotide sequence ID" value="XM_040938498.1"/>
</dbReference>
<dbReference type="EMBL" id="ML976615">
    <property type="protein sequence ID" value="KAF1847106.1"/>
    <property type="molecule type" value="Genomic_DNA"/>
</dbReference>
<reference evidence="1" key="1">
    <citation type="submission" date="2020-01" db="EMBL/GenBank/DDBJ databases">
        <authorList>
            <consortium name="DOE Joint Genome Institute"/>
            <person name="Haridas S."/>
            <person name="Albert R."/>
            <person name="Binder M."/>
            <person name="Bloem J."/>
            <person name="Labutti K."/>
            <person name="Salamov A."/>
            <person name="Andreopoulos B."/>
            <person name="Baker S.E."/>
            <person name="Barry K."/>
            <person name="Bills G."/>
            <person name="Bluhm B.H."/>
            <person name="Cannon C."/>
            <person name="Castanera R."/>
            <person name="Culley D.E."/>
            <person name="Daum C."/>
            <person name="Ezra D."/>
            <person name="Gonzalez J.B."/>
            <person name="Henrissat B."/>
            <person name="Kuo A."/>
            <person name="Liang C."/>
            <person name="Lipzen A."/>
            <person name="Lutzoni F."/>
            <person name="Magnuson J."/>
            <person name="Mondo S."/>
            <person name="Nolan M."/>
            <person name="Ohm R."/>
            <person name="Pangilinan J."/>
            <person name="Park H.-J."/>
            <person name="Ramirez L."/>
            <person name="Alfaro M."/>
            <person name="Sun H."/>
            <person name="Tritt A."/>
            <person name="Yoshinaga Y."/>
            <person name="Zwiers L.-H."/>
            <person name="Turgeon B.G."/>
            <person name="Goodwin S.B."/>
            <person name="Spatafora J.W."/>
            <person name="Crous P.W."/>
            <person name="Grigoriev I.V."/>
        </authorList>
    </citation>
    <scope>NUCLEOTIDE SEQUENCE</scope>
    <source>
        <strain evidence="1">CBS 394.84</strain>
    </source>
</reference>
<name>A0A9P4GL62_9PLEO</name>
<organism evidence="1 2">
    <name type="scientific">Cucurbitaria berberidis CBS 394.84</name>
    <dbReference type="NCBI Taxonomy" id="1168544"/>
    <lineage>
        <taxon>Eukaryota</taxon>
        <taxon>Fungi</taxon>
        <taxon>Dikarya</taxon>
        <taxon>Ascomycota</taxon>
        <taxon>Pezizomycotina</taxon>
        <taxon>Dothideomycetes</taxon>
        <taxon>Pleosporomycetidae</taxon>
        <taxon>Pleosporales</taxon>
        <taxon>Pleosporineae</taxon>
        <taxon>Cucurbitariaceae</taxon>
        <taxon>Cucurbitaria</taxon>
    </lineage>
</organism>
<dbReference type="Proteomes" id="UP000800039">
    <property type="component" value="Unassembled WGS sequence"/>
</dbReference>
<sequence length="281" mass="32282">MAPNEHGICAIPASQMCSGASEAPRGELSVIDRARAAQERWREQPLPTVLERELQVEILMANFEVISSTERFPEISIMYQALFHRTKTFTTTVRALANATAAQAPQHWAGAGCLLVDWTVNVFRHEKIGIERFLHSQRVSLYWMLDETLLHILLDQWENDSSRIPWDKATAPICLALSKADNMVPGWLERDADEFRKWHDSMDRTMELKKNVLVQDYFKRSRTFLHQSTRINEIWRTVRMCGKGFLPAELANAIVEDVSRSEKLPMGNLRTLYFPKGKGQL</sequence>
<dbReference type="GeneID" id="63855754"/>
<comment type="caution">
    <text evidence="1">The sequence shown here is derived from an EMBL/GenBank/DDBJ whole genome shotgun (WGS) entry which is preliminary data.</text>
</comment>
<gene>
    <name evidence="1" type="ORF">K460DRAFT_53542</name>
</gene>
<protein>
    <submittedName>
        <fullName evidence="1">Uncharacterized protein</fullName>
    </submittedName>
</protein>
<dbReference type="OrthoDB" id="3680815at2759"/>
<accession>A0A9P4GL62</accession>
<evidence type="ECO:0000313" key="2">
    <source>
        <dbReference type="Proteomes" id="UP000800039"/>
    </source>
</evidence>
<evidence type="ECO:0000313" key="1">
    <source>
        <dbReference type="EMBL" id="KAF1847106.1"/>
    </source>
</evidence>